<reference evidence="2 3" key="1">
    <citation type="submission" date="2019-03" db="EMBL/GenBank/DDBJ databases">
        <title>Ramlibacter henchirensis DSM 14656, whole genome shotgun sequence.</title>
        <authorList>
            <person name="Zhang X."/>
            <person name="Feng G."/>
            <person name="Zhu H."/>
        </authorList>
    </citation>
    <scope>NUCLEOTIDE SEQUENCE [LARGE SCALE GENOMIC DNA]</scope>
    <source>
        <strain evidence="2 3">DSM 14656</strain>
    </source>
</reference>
<gene>
    <name evidence="2" type="ORF">EZ313_05590</name>
</gene>
<comment type="caution">
    <text evidence="2">The sequence shown here is derived from an EMBL/GenBank/DDBJ whole genome shotgun (WGS) entry which is preliminary data.</text>
</comment>
<protein>
    <recommendedName>
        <fullName evidence="4">DoxX family membrane protein</fullName>
    </recommendedName>
</protein>
<evidence type="ECO:0000313" key="3">
    <source>
        <dbReference type="Proteomes" id="UP000298180"/>
    </source>
</evidence>
<proteinExistence type="predicted"/>
<keyword evidence="3" id="KW-1185">Reference proteome</keyword>
<dbReference type="PANTHER" id="PTHR36974:SF1">
    <property type="entry name" value="DOXX FAMILY MEMBRANE PROTEIN"/>
    <property type="match status" value="1"/>
</dbReference>
<dbReference type="Proteomes" id="UP000298180">
    <property type="component" value="Unassembled WGS sequence"/>
</dbReference>
<feature type="transmembrane region" description="Helical" evidence="1">
    <location>
        <begin position="126"/>
        <end position="147"/>
    </location>
</feature>
<keyword evidence="1" id="KW-1133">Transmembrane helix</keyword>
<evidence type="ECO:0000256" key="1">
    <source>
        <dbReference type="SAM" id="Phobius"/>
    </source>
</evidence>
<sequence>MVTPVLMLLILTLPHLASRALARWRSQVVPAAAGAWGAGLLFLFTASGHFTQTAPMAQMLPPWVPAREALVYATGVLEIVIALGLFTTRWRRTAAWAALAALVAFFPANIHAALEHVPMGGHAWGPAYLLIRGPLQLFIVGWIWAMVARRPRA</sequence>
<keyword evidence="1" id="KW-0472">Membrane</keyword>
<dbReference type="EMBL" id="SMLM01000001">
    <property type="protein sequence ID" value="TFZ06116.1"/>
    <property type="molecule type" value="Genomic_DNA"/>
</dbReference>
<dbReference type="OrthoDB" id="327939at2"/>
<keyword evidence="1" id="KW-0812">Transmembrane</keyword>
<evidence type="ECO:0008006" key="4">
    <source>
        <dbReference type="Google" id="ProtNLM"/>
    </source>
</evidence>
<dbReference type="PANTHER" id="PTHR36974">
    <property type="entry name" value="MEMBRANE PROTEIN-RELATED"/>
    <property type="match status" value="1"/>
</dbReference>
<accession>A0A4Z0C3G9</accession>
<name>A0A4Z0C3G9_9BURK</name>
<feature type="transmembrane region" description="Helical" evidence="1">
    <location>
        <begin position="69"/>
        <end position="87"/>
    </location>
</feature>
<evidence type="ECO:0000313" key="2">
    <source>
        <dbReference type="EMBL" id="TFZ06116.1"/>
    </source>
</evidence>
<dbReference type="AlphaFoldDB" id="A0A4Z0C3G9"/>
<organism evidence="2 3">
    <name type="scientific">Ramlibacter henchirensis</name>
    <dbReference type="NCBI Taxonomy" id="204072"/>
    <lineage>
        <taxon>Bacteria</taxon>
        <taxon>Pseudomonadati</taxon>
        <taxon>Pseudomonadota</taxon>
        <taxon>Betaproteobacteria</taxon>
        <taxon>Burkholderiales</taxon>
        <taxon>Comamonadaceae</taxon>
        <taxon>Ramlibacter</taxon>
    </lineage>
</organism>
<dbReference type="RefSeq" id="WP_135262202.1">
    <property type="nucleotide sequence ID" value="NZ_SMLM01000001.1"/>
</dbReference>
<feature type="transmembrane region" description="Helical" evidence="1">
    <location>
        <begin position="94"/>
        <end position="114"/>
    </location>
</feature>